<reference evidence="2" key="1">
    <citation type="journal article" date="2014" name="Proc. Natl. Acad. Sci. U.S.A.">
        <title>Extensive sampling of basidiomycete genomes demonstrates inadequacy of the white-rot/brown-rot paradigm for wood decay fungi.</title>
        <authorList>
            <person name="Riley R."/>
            <person name="Salamov A.A."/>
            <person name="Brown D.W."/>
            <person name="Nagy L.G."/>
            <person name="Floudas D."/>
            <person name="Held B.W."/>
            <person name="Levasseur A."/>
            <person name="Lombard V."/>
            <person name="Morin E."/>
            <person name="Otillar R."/>
            <person name="Lindquist E.A."/>
            <person name="Sun H."/>
            <person name="LaButti K.M."/>
            <person name="Schmutz J."/>
            <person name="Jabbour D."/>
            <person name="Luo H."/>
            <person name="Baker S.E."/>
            <person name="Pisabarro A.G."/>
            <person name="Walton J.D."/>
            <person name="Blanchette R.A."/>
            <person name="Henrissat B."/>
            <person name="Martin F."/>
            <person name="Cullen D."/>
            <person name="Hibbett D.S."/>
            <person name="Grigoriev I.V."/>
        </authorList>
    </citation>
    <scope>NUCLEOTIDE SEQUENCE [LARGE SCALE GENOMIC DNA]</scope>
    <source>
        <strain evidence="2">MUCL 33604</strain>
    </source>
</reference>
<proteinExistence type="predicted"/>
<dbReference type="Gene3D" id="3.30.559.10">
    <property type="entry name" value="Chloramphenicol acetyltransferase-like domain"/>
    <property type="match status" value="1"/>
</dbReference>
<name>A0A067PAJ5_9AGAM</name>
<dbReference type="SUPFAM" id="SSF52777">
    <property type="entry name" value="CoA-dependent acyltransferases"/>
    <property type="match status" value="1"/>
</dbReference>
<accession>A0A067PAJ5</accession>
<sequence length="537" mass="58547">MEPTPSNSFSWAKAQPGSIDIPGCDPSAIDRSIWFRRQTALESGSSVPIITSIRLSPPRSTSHELTLYTLKAAVRQLRFDHPAIASKHGWSTQPHMPEHAVFAYEVPGTESAIDTWLSEVVLDRTDVLLASDGDVEKAVETITYDLGKPGSSVEPLFLLNYIPAASPNGHYGLVFLFSHAVFDAVGCFQIMDLCVSRIADSLATGGRRTPLAWGEETSRLPPALVESARIPYTADKVPEDEFMIQKVKEALQSFPNIHKIPISHPQASSTATGLLTRIASPDLLTKLRTAARAHGCTIYTVLLASMALTSIRLWPPDDTTNVTLPSLYSPVDIRSLACGDRLDKSQWKVRLSLGFNTYVARDLGRFVGPSNDGGGDLNQDVWVLAKELRAQVEEQKKYTERMAVWIDGMLAALSEGLMGVLGDEPATPSKGYPILSSIGVMDEYLARSHPVATGGQLVVSSPRLSPRFYDVLGGGCLALHAFTWEGELMMAFTFPEGVMGSPQDQEIALEEGRKGDAISLQFVNEYMNILDVASRSK</sequence>
<protein>
    <recommendedName>
        <fullName evidence="3">Alcohol acetyltransferase</fullName>
    </recommendedName>
</protein>
<evidence type="ECO:0008006" key="3">
    <source>
        <dbReference type="Google" id="ProtNLM"/>
    </source>
</evidence>
<dbReference type="PANTHER" id="PTHR42034">
    <property type="entry name" value="CHROMOSOME 7, WHOLE GENOME SHOTGUN SEQUENCE-RELATED"/>
    <property type="match status" value="1"/>
</dbReference>
<keyword evidence="2" id="KW-1185">Reference proteome</keyword>
<dbReference type="OrthoDB" id="3235423at2759"/>
<dbReference type="InterPro" id="IPR023213">
    <property type="entry name" value="CAT-like_dom_sf"/>
</dbReference>
<dbReference type="Gene3D" id="3.30.559.30">
    <property type="entry name" value="Nonribosomal peptide synthetase, condensation domain"/>
    <property type="match status" value="1"/>
</dbReference>
<gene>
    <name evidence="1" type="ORF">JAAARDRAFT_62324</name>
</gene>
<dbReference type="HOGENOM" id="CLU_452008_0_0_1"/>
<evidence type="ECO:0000313" key="1">
    <source>
        <dbReference type="EMBL" id="KDQ51804.1"/>
    </source>
</evidence>
<dbReference type="PANTHER" id="PTHR42034:SF1">
    <property type="entry name" value="CONDENSATION DOMAIN-CONTAINING PROTEIN"/>
    <property type="match status" value="1"/>
</dbReference>
<dbReference type="EMBL" id="KL197745">
    <property type="protein sequence ID" value="KDQ51804.1"/>
    <property type="molecule type" value="Genomic_DNA"/>
</dbReference>
<dbReference type="AlphaFoldDB" id="A0A067PAJ5"/>
<organism evidence="1 2">
    <name type="scientific">Jaapia argillacea MUCL 33604</name>
    <dbReference type="NCBI Taxonomy" id="933084"/>
    <lineage>
        <taxon>Eukaryota</taxon>
        <taxon>Fungi</taxon>
        <taxon>Dikarya</taxon>
        <taxon>Basidiomycota</taxon>
        <taxon>Agaricomycotina</taxon>
        <taxon>Agaricomycetes</taxon>
        <taxon>Agaricomycetidae</taxon>
        <taxon>Jaapiales</taxon>
        <taxon>Jaapiaceae</taxon>
        <taxon>Jaapia</taxon>
    </lineage>
</organism>
<dbReference type="InParanoid" id="A0A067PAJ5"/>
<evidence type="ECO:0000313" key="2">
    <source>
        <dbReference type="Proteomes" id="UP000027265"/>
    </source>
</evidence>
<dbReference type="Proteomes" id="UP000027265">
    <property type="component" value="Unassembled WGS sequence"/>
</dbReference>